<keyword evidence="1" id="KW-0547">Nucleotide-binding</keyword>
<sequence length="866" mass="94118">MNDALDHVDHFVEEYAARGIALDGFQIDACKAVARNRDVLVCAPTGSGKTVVAHFAVELALAKEKRCVYTAPIKALSNQKYSELAELHGEEYVGLLTGDVSVNRDAEILVVTTEVLRNMLFAGSPDIDDVGYVVLDEVHYLADRERGPVWEEVILTLPEHCRLIGLSATVPNTGELAGWLRSVRGKTELVHSTVRPVPLRQEVAVGRKVFRLFGKDGGPLGALVSAIAKLPPDGRGRISDRDRRRIIDLLAERDMLPAIEFIFSRKGCDKAVEALLQRDIALTGRKERAEAAARIAEVRATLSESDRRAVGFDAAARALVRGYGAHHAGVYPAIKELTEKLMEDGLLRIVYATGTLALGIDMPVRTVVVESLQRWDGEGFIDLSATEYTQLIGRAGRRGKDAVGHAVVLAGPDLDPYILADLGSGRVEALLSAFVPSYNTVVNLLARMPYEQARAMMGRSFAQYQRNADLAKLEARLARIRRRISAEEGRLHCDAGDVVEYARLRAASGRAPKSVRKAAKREYRERVSRSFAQAKNGRLYAVHRDGDVDYVLVLSADRGKLRVIDWYGEISWLREADLGSELRDVGAVSLPVGRRLKDRSTREDLADAIVEQVEERTELGVDRDLLGSWSRFAVGPDADLAAHPCSACPDLAVHLKDAETLLSLDARAAEIEKTSAGFTDSVGREFDATAAALVDVGVLQNHGGAIEPGPGAPTLRKLHLENDLLAYTCLSALAEGLTPSEFAGWASMFLADDRLGTARPRSPVLTKLARQAVGEAEFLRSVEDRHGIARTRDVTPGCADVFAAWASGASLDECLRASRMAAGDFIAAARRLIDLLGQFAVAGEGTWIADVAGLARSRVRRSEVVA</sequence>
<dbReference type="GO" id="GO:0016787">
    <property type="term" value="F:hydrolase activity"/>
    <property type="evidence" value="ECO:0007669"/>
    <property type="project" value="UniProtKB-KW"/>
</dbReference>
<dbReference type="Gene3D" id="1.10.3380.30">
    <property type="match status" value="1"/>
</dbReference>
<dbReference type="GO" id="GO:0003676">
    <property type="term" value="F:nucleic acid binding"/>
    <property type="evidence" value="ECO:0007669"/>
    <property type="project" value="InterPro"/>
</dbReference>
<dbReference type="GO" id="GO:0055087">
    <property type="term" value="C:Ski complex"/>
    <property type="evidence" value="ECO:0007669"/>
    <property type="project" value="TreeGrafter"/>
</dbReference>
<dbReference type="SMART" id="SM01142">
    <property type="entry name" value="DSHCT"/>
    <property type="match status" value="1"/>
</dbReference>
<dbReference type="InterPro" id="IPR012961">
    <property type="entry name" value="Ski2/MTR4_C"/>
</dbReference>
<proteinExistence type="predicted"/>
<dbReference type="GO" id="GO:0070478">
    <property type="term" value="P:nuclear-transcribed mRNA catabolic process, 3'-5' exonucleolytic nonsense-mediated decay"/>
    <property type="evidence" value="ECO:0007669"/>
    <property type="project" value="TreeGrafter"/>
</dbReference>
<organism evidence="7 8">
    <name type="scientific">Peptidiphaga gingivicola</name>
    <dbReference type="NCBI Taxonomy" id="2741497"/>
    <lineage>
        <taxon>Bacteria</taxon>
        <taxon>Bacillati</taxon>
        <taxon>Actinomycetota</taxon>
        <taxon>Actinomycetes</taxon>
        <taxon>Actinomycetales</taxon>
        <taxon>Actinomycetaceae</taxon>
        <taxon>Peptidiphaga</taxon>
    </lineage>
</organism>
<evidence type="ECO:0000259" key="5">
    <source>
        <dbReference type="PROSITE" id="PS51192"/>
    </source>
</evidence>
<dbReference type="PANTHER" id="PTHR12131">
    <property type="entry name" value="ATP-DEPENDENT RNA AND DNA HELICASE"/>
    <property type="match status" value="1"/>
</dbReference>
<dbReference type="Pfam" id="PF00270">
    <property type="entry name" value="DEAD"/>
    <property type="match status" value="1"/>
</dbReference>
<dbReference type="InterPro" id="IPR014001">
    <property type="entry name" value="Helicase_ATP-bd"/>
</dbReference>
<dbReference type="InterPro" id="IPR050699">
    <property type="entry name" value="RNA-DNA_Helicase"/>
</dbReference>
<dbReference type="Pfam" id="PF08148">
    <property type="entry name" value="DSHCT"/>
    <property type="match status" value="1"/>
</dbReference>
<evidence type="ECO:0000256" key="4">
    <source>
        <dbReference type="ARBA" id="ARBA00022840"/>
    </source>
</evidence>
<keyword evidence="8" id="KW-1185">Reference proteome</keyword>
<keyword evidence="4" id="KW-0067">ATP-binding</keyword>
<dbReference type="SMART" id="SM00490">
    <property type="entry name" value="HELICc"/>
    <property type="match status" value="1"/>
</dbReference>
<dbReference type="PROSITE" id="PS51194">
    <property type="entry name" value="HELICASE_CTER"/>
    <property type="match status" value="1"/>
</dbReference>
<dbReference type="SMART" id="SM00487">
    <property type="entry name" value="DEXDc"/>
    <property type="match status" value="1"/>
</dbReference>
<dbReference type="GO" id="GO:0004386">
    <property type="term" value="F:helicase activity"/>
    <property type="evidence" value="ECO:0007669"/>
    <property type="project" value="UniProtKB-KW"/>
</dbReference>
<dbReference type="InterPro" id="IPR011545">
    <property type="entry name" value="DEAD/DEAH_box_helicase_dom"/>
</dbReference>
<comment type="caution">
    <text evidence="7">The sequence shown here is derived from an EMBL/GenBank/DDBJ whole genome shotgun (WGS) entry which is preliminary data.</text>
</comment>
<dbReference type="Proteomes" id="UP000078368">
    <property type="component" value="Unassembled WGS sequence"/>
</dbReference>
<dbReference type="STRING" id="1823756.A4H34_07265"/>
<dbReference type="InterPro" id="IPR001650">
    <property type="entry name" value="Helicase_C-like"/>
</dbReference>
<evidence type="ECO:0000313" key="8">
    <source>
        <dbReference type="Proteomes" id="UP000078368"/>
    </source>
</evidence>
<gene>
    <name evidence="7" type="ORF">A4H34_07265</name>
</gene>
<dbReference type="SUPFAM" id="SSF52540">
    <property type="entry name" value="P-loop containing nucleoside triphosphate hydrolases"/>
    <property type="match status" value="1"/>
</dbReference>
<dbReference type="PROSITE" id="PS51192">
    <property type="entry name" value="HELICASE_ATP_BIND_1"/>
    <property type="match status" value="1"/>
</dbReference>
<reference evidence="7 8" key="1">
    <citation type="submission" date="2016-04" db="EMBL/GenBank/DDBJ databases">
        <title>Peptidophaga gingivicola gen. nov., sp. nov., isolated from human subgingival plaque.</title>
        <authorList>
            <person name="Beall C.J."/>
            <person name="Mokrzan E.M."/>
            <person name="Griffen A.L."/>
            <person name="Leys E.J."/>
        </authorList>
    </citation>
    <scope>NUCLEOTIDE SEQUENCE [LARGE SCALE GENOMIC DNA]</scope>
    <source>
        <strain evidence="7 8">BA112</strain>
    </source>
</reference>
<protein>
    <submittedName>
        <fullName evidence="7">DEAD/DEAH box helicase</fullName>
    </submittedName>
</protein>
<dbReference type="AlphaFoldDB" id="A0A179B660"/>
<accession>A0A179B660</accession>
<name>A0A179B660_9ACTO</name>
<dbReference type="OrthoDB" id="3229913at2"/>
<feature type="domain" description="Helicase ATP-binding" evidence="5">
    <location>
        <begin position="30"/>
        <end position="188"/>
    </location>
</feature>
<keyword evidence="2" id="KW-0378">Hydrolase</keyword>
<evidence type="ECO:0000313" key="7">
    <source>
        <dbReference type="EMBL" id="OAP86900.1"/>
    </source>
</evidence>
<dbReference type="PANTHER" id="PTHR12131:SF1">
    <property type="entry name" value="ATP-DEPENDENT RNA HELICASE SUPV3L1, MITOCHONDRIAL-RELATED"/>
    <property type="match status" value="1"/>
</dbReference>
<evidence type="ECO:0000259" key="6">
    <source>
        <dbReference type="PROSITE" id="PS51194"/>
    </source>
</evidence>
<dbReference type="RefSeq" id="WP_064231533.1">
    <property type="nucleotide sequence ID" value="NZ_LVZK01000001.1"/>
</dbReference>
<dbReference type="Gene3D" id="3.40.50.300">
    <property type="entry name" value="P-loop containing nucleotide triphosphate hydrolases"/>
    <property type="match status" value="2"/>
</dbReference>
<dbReference type="EMBL" id="LVZK01000001">
    <property type="protein sequence ID" value="OAP86900.1"/>
    <property type="molecule type" value="Genomic_DNA"/>
</dbReference>
<keyword evidence="3 7" id="KW-0347">Helicase</keyword>
<dbReference type="GO" id="GO:0005524">
    <property type="term" value="F:ATP binding"/>
    <property type="evidence" value="ECO:0007669"/>
    <property type="project" value="UniProtKB-KW"/>
</dbReference>
<evidence type="ECO:0000256" key="2">
    <source>
        <dbReference type="ARBA" id="ARBA00022801"/>
    </source>
</evidence>
<evidence type="ECO:0000256" key="3">
    <source>
        <dbReference type="ARBA" id="ARBA00022806"/>
    </source>
</evidence>
<feature type="domain" description="Helicase C-terminal" evidence="6">
    <location>
        <begin position="267"/>
        <end position="456"/>
    </location>
</feature>
<dbReference type="InterPro" id="IPR027417">
    <property type="entry name" value="P-loop_NTPase"/>
</dbReference>
<evidence type="ECO:0000256" key="1">
    <source>
        <dbReference type="ARBA" id="ARBA00022741"/>
    </source>
</evidence>